<dbReference type="InterPro" id="IPR041588">
    <property type="entry name" value="Integrase_H2C2"/>
</dbReference>
<evidence type="ECO:0000313" key="3">
    <source>
        <dbReference type="Proteomes" id="UP000325315"/>
    </source>
</evidence>
<dbReference type="EMBL" id="SMMG02000003">
    <property type="protein sequence ID" value="KAA3481148.1"/>
    <property type="molecule type" value="Genomic_DNA"/>
</dbReference>
<evidence type="ECO:0000313" key="2">
    <source>
        <dbReference type="EMBL" id="KAA3481148.1"/>
    </source>
</evidence>
<evidence type="ECO:0000259" key="1">
    <source>
        <dbReference type="Pfam" id="PF17921"/>
    </source>
</evidence>
<accession>A0A5B6WIT5</accession>
<organism evidence="2 3">
    <name type="scientific">Gossypium australe</name>
    <dbReference type="NCBI Taxonomy" id="47621"/>
    <lineage>
        <taxon>Eukaryota</taxon>
        <taxon>Viridiplantae</taxon>
        <taxon>Streptophyta</taxon>
        <taxon>Embryophyta</taxon>
        <taxon>Tracheophyta</taxon>
        <taxon>Spermatophyta</taxon>
        <taxon>Magnoliopsida</taxon>
        <taxon>eudicotyledons</taxon>
        <taxon>Gunneridae</taxon>
        <taxon>Pentapetalae</taxon>
        <taxon>rosids</taxon>
        <taxon>malvids</taxon>
        <taxon>Malvales</taxon>
        <taxon>Malvaceae</taxon>
        <taxon>Malvoideae</taxon>
        <taxon>Gossypium</taxon>
    </lineage>
</organism>
<comment type="caution">
    <text evidence="2">The sequence shown here is derived from an EMBL/GenBank/DDBJ whole genome shotgun (WGS) entry which is preliminary data.</text>
</comment>
<dbReference type="InterPro" id="IPR052160">
    <property type="entry name" value="Gypsy_RT_Integrase-like"/>
</dbReference>
<dbReference type="AlphaFoldDB" id="A0A5B6WIT5"/>
<dbReference type="Pfam" id="PF17921">
    <property type="entry name" value="Integrase_H2C2"/>
    <property type="match status" value="1"/>
</dbReference>
<protein>
    <submittedName>
        <fullName evidence="2">Integrase</fullName>
    </submittedName>
</protein>
<sequence>MRLAAQSKFARQRHGRVSQPCEALGLTYERVDGPELSARPTFRQQICEAQKGDDKLQAKRVQSESDPDSEFQIDSDGCLLFKDRICVPKNSELVQKILHEAHNSDMSVHLNSNKMYNDLKKMYRWPGIKRDISKFVSRCFICQQVKAEHQVPSGLLQPITILMEMGKDYHGLCIGITLEAPLKALEDDATSMCTRPRFEQQGEHS</sequence>
<gene>
    <name evidence="2" type="ORF">EPI10_021540</name>
</gene>
<name>A0A5B6WIT5_9ROSI</name>
<dbReference type="OrthoDB" id="111931at2759"/>
<reference evidence="3" key="1">
    <citation type="journal article" date="2019" name="Plant Biotechnol. J.">
        <title>Genome sequencing of the Australian wild diploid species Gossypium australe highlights disease resistance and delayed gland morphogenesis.</title>
        <authorList>
            <person name="Cai Y."/>
            <person name="Cai X."/>
            <person name="Wang Q."/>
            <person name="Wang P."/>
            <person name="Zhang Y."/>
            <person name="Cai C."/>
            <person name="Xu Y."/>
            <person name="Wang K."/>
            <person name="Zhou Z."/>
            <person name="Wang C."/>
            <person name="Geng S."/>
            <person name="Li B."/>
            <person name="Dong Q."/>
            <person name="Hou Y."/>
            <person name="Wang H."/>
            <person name="Ai P."/>
            <person name="Liu Z."/>
            <person name="Yi F."/>
            <person name="Sun M."/>
            <person name="An G."/>
            <person name="Cheng J."/>
            <person name="Zhang Y."/>
            <person name="Shi Q."/>
            <person name="Xie Y."/>
            <person name="Shi X."/>
            <person name="Chang Y."/>
            <person name="Huang F."/>
            <person name="Chen Y."/>
            <person name="Hong S."/>
            <person name="Mi L."/>
            <person name="Sun Q."/>
            <person name="Zhang L."/>
            <person name="Zhou B."/>
            <person name="Peng R."/>
            <person name="Zhang X."/>
            <person name="Liu F."/>
        </authorList>
    </citation>
    <scope>NUCLEOTIDE SEQUENCE [LARGE SCALE GENOMIC DNA]</scope>
    <source>
        <strain evidence="3">cv. PA1801</strain>
    </source>
</reference>
<dbReference type="Proteomes" id="UP000325315">
    <property type="component" value="Unassembled WGS sequence"/>
</dbReference>
<feature type="domain" description="Integrase zinc-binding" evidence="1">
    <location>
        <begin position="90"/>
        <end position="147"/>
    </location>
</feature>
<dbReference type="Gene3D" id="1.10.340.70">
    <property type="match status" value="1"/>
</dbReference>
<keyword evidence="3" id="KW-1185">Reference proteome</keyword>
<proteinExistence type="predicted"/>
<dbReference type="PANTHER" id="PTHR47266">
    <property type="entry name" value="ENDONUCLEASE-RELATED"/>
    <property type="match status" value="1"/>
</dbReference>